<keyword evidence="4" id="KW-1003">Cell membrane</keyword>
<dbReference type="InterPro" id="IPR003593">
    <property type="entry name" value="AAA+_ATPase"/>
</dbReference>
<dbReference type="Pfam" id="PF08352">
    <property type="entry name" value="oligo_HPY"/>
    <property type="match status" value="2"/>
</dbReference>
<evidence type="ECO:0000313" key="9">
    <source>
        <dbReference type="EMBL" id="GGJ56641.1"/>
    </source>
</evidence>
<dbReference type="EMBL" id="BMKX01000002">
    <property type="protein sequence ID" value="GGJ56641.1"/>
    <property type="molecule type" value="Genomic_DNA"/>
</dbReference>
<dbReference type="PROSITE" id="PS00211">
    <property type="entry name" value="ABC_TRANSPORTER_1"/>
    <property type="match status" value="2"/>
</dbReference>
<comment type="similarity">
    <text evidence="2">Belongs to the ABC transporter superfamily.</text>
</comment>
<dbReference type="InterPro" id="IPR027417">
    <property type="entry name" value="P-loop_NTPase"/>
</dbReference>
<protein>
    <submittedName>
        <fullName evidence="9">ABC transporter ATP-binding protein</fullName>
    </submittedName>
</protein>
<keyword evidence="7" id="KW-0472">Membrane</keyword>
<evidence type="ECO:0000256" key="2">
    <source>
        <dbReference type="ARBA" id="ARBA00005417"/>
    </source>
</evidence>
<dbReference type="PANTHER" id="PTHR43297">
    <property type="entry name" value="OLIGOPEPTIDE TRANSPORT ATP-BINDING PROTEIN APPD"/>
    <property type="match status" value="1"/>
</dbReference>
<dbReference type="NCBIfam" id="NF008453">
    <property type="entry name" value="PRK11308.1"/>
    <property type="match status" value="2"/>
</dbReference>
<evidence type="ECO:0000259" key="8">
    <source>
        <dbReference type="PROSITE" id="PS50893"/>
    </source>
</evidence>
<evidence type="ECO:0000256" key="5">
    <source>
        <dbReference type="ARBA" id="ARBA00022741"/>
    </source>
</evidence>
<keyword evidence="3" id="KW-0813">Transport</keyword>
<dbReference type="PROSITE" id="PS50893">
    <property type="entry name" value="ABC_TRANSPORTER_2"/>
    <property type="match status" value="2"/>
</dbReference>
<dbReference type="SUPFAM" id="SSF52540">
    <property type="entry name" value="P-loop containing nucleoside triphosphate hydrolases"/>
    <property type="match status" value="2"/>
</dbReference>
<dbReference type="RefSeq" id="WP_096256766.1">
    <property type="nucleotide sequence ID" value="NZ_BMKX01000002.1"/>
</dbReference>
<name>A0ABQ2DFZ7_9MICC</name>
<dbReference type="PANTHER" id="PTHR43297:SF2">
    <property type="entry name" value="DIPEPTIDE TRANSPORT ATP-BINDING PROTEIN DPPD"/>
    <property type="match status" value="1"/>
</dbReference>
<keyword evidence="6 9" id="KW-0067">ATP-binding</keyword>
<evidence type="ECO:0000256" key="7">
    <source>
        <dbReference type="ARBA" id="ARBA00023136"/>
    </source>
</evidence>
<reference evidence="10" key="1">
    <citation type="journal article" date="2019" name="Int. J. Syst. Evol. Microbiol.">
        <title>The Global Catalogue of Microorganisms (GCM) 10K type strain sequencing project: providing services to taxonomists for standard genome sequencing and annotation.</title>
        <authorList>
            <consortium name="The Broad Institute Genomics Platform"/>
            <consortium name="The Broad Institute Genome Sequencing Center for Infectious Disease"/>
            <person name="Wu L."/>
            <person name="Ma J."/>
        </authorList>
    </citation>
    <scope>NUCLEOTIDE SEQUENCE [LARGE SCALE GENOMIC DNA]</scope>
    <source>
        <strain evidence="10">CGMCC 1.3685</strain>
    </source>
</reference>
<comment type="caution">
    <text evidence="9">The sequence shown here is derived from an EMBL/GenBank/DDBJ whole genome shotgun (WGS) entry which is preliminary data.</text>
</comment>
<evidence type="ECO:0000256" key="4">
    <source>
        <dbReference type="ARBA" id="ARBA00022475"/>
    </source>
</evidence>
<evidence type="ECO:0000313" key="10">
    <source>
        <dbReference type="Proteomes" id="UP000606115"/>
    </source>
</evidence>
<comment type="subcellular location">
    <subcellularLocation>
        <location evidence="1">Cell membrane</location>
        <topology evidence="1">Peripheral membrane protein</topology>
    </subcellularLocation>
</comment>
<evidence type="ECO:0000256" key="3">
    <source>
        <dbReference type="ARBA" id="ARBA00022448"/>
    </source>
</evidence>
<keyword evidence="10" id="KW-1185">Reference proteome</keyword>
<gene>
    <name evidence="9" type="ORF">GCM10007173_14300</name>
</gene>
<dbReference type="Gene3D" id="3.40.50.300">
    <property type="entry name" value="P-loop containing nucleotide triphosphate hydrolases"/>
    <property type="match status" value="2"/>
</dbReference>
<sequence>MSTEAAENYALSFTDLKVTFETAGPDVHAVKGLSLAVRPGEVVALVGESGSGKSVTSTAAMGLLPENAYITGEARVGNVNVVGLDQGKMRKMRATDIAMVFQEPMTALNPVLTIERQLTEALELHDVAYGKEATDRAIELLTLVGIPDPAKRIKQYPHQFSGGQRQRIVIAMAISCDPKVIIADEPTTALDVTVQAEILDLLRELKDRLNTGILLITHNMGVVADMADQVAVMFQGNLVETGDVQQVLLHPQHEYTQRLLSSVPRLSPVIIDENAPRSEPTVPAERELVLEAKDLVLEYNMRGKIFRAVENVSFDVAKGEVLGIVGESGSGKSTIAKAVLGLLPVAAGTLAVKGHNLPKLSTRQARAVRKDIGVIFQDPAASLNPRFPIGDCITEPMVVHKVGNKASRTKRALELLDAVKLPRNVINRYPHELSGGQRQRICIARALTMNPELLIADEPTSALDVSVQAVVLEMLQDLQRDFNFACLFVSHDLAVVDMLADSVVVMQNGKAVEQGRVDTVLHAPTHDYTRRLLAAAPVPDPIEQAVRRDAWRILNSTK</sequence>
<keyword evidence="5" id="KW-0547">Nucleotide-binding</keyword>
<dbReference type="SMART" id="SM00382">
    <property type="entry name" value="AAA"/>
    <property type="match status" value="2"/>
</dbReference>
<dbReference type="Pfam" id="PF00005">
    <property type="entry name" value="ABC_tran"/>
    <property type="match status" value="2"/>
</dbReference>
<dbReference type="Proteomes" id="UP000606115">
    <property type="component" value="Unassembled WGS sequence"/>
</dbReference>
<accession>A0ABQ2DFZ7</accession>
<evidence type="ECO:0000256" key="6">
    <source>
        <dbReference type="ARBA" id="ARBA00022840"/>
    </source>
</evidence>
<proteinExistence type="inferred from homology"/>
<dbReference type="GO" id="GO:0005524">
    <property type="term" value="F:ATP binding"/>
    <property type="evidence" value="ECO:0007669"/>
    <property type="project" value="UniProtKB-KW"/>
</dbReference>
<organism evidence="9 10">
    <name type="scientific">Glutamicibacter ardleyensis</name>
    <dbReference type="NCBI Taxonomy" id="225894"/>
    <lineage>
        <taxon>Bacteria</taxon>
        <taxon>Bacillati</taxon>
        <taxon>Actinomycetota</taxon>
        <taxon>Actinomycetes</taxon>
        <taxon>Micrococcales</taxon>
        <taxon>Micrococcaceae</taxon>
        <taxon>Glutamicibacter</taxon>
    </lineage>
</organism>
<feature type="domain" description="ABC transporter" evidence="8">
    <location>
        <begin position="11"/>
        <end position="260"/>
    </location>
</feature>
<dbReference type="NCBIfam" id="NF007739">
    <property type="entry name" value="PRK10419.1"/>
    <property type="match status" value="2"/>
</dbReference>
<dbReference type="CDD" id="cd03257">
    <property type="entry name" value="ABC_NikE_OppD_transporters"/>
    <property type="match status" value="2"/>
</dbReference>
<dbReference type="GeneID" id="303303801"/>
<evidence type="ECO:0000256" key="1">
    <source>
        <dbReference type="ARBA" id="ARBA00004202"/>
    </source>
</evidence>
<dbReference type="InterPro" id="IPR050388">
    <property type="entry name" value="ABC_Ni/Peptide_Import"/>
</dbReference>
<dbReference type="InterPro" id="IPR017871">
    <property type="entry name" value="ABC_transporter-like_CS"/>
</dbReference>
<dbReference type="InterPro" id="IPR013563">
    <property type="entry name" value="Oligopep_ABC_C"/>
</dbReference>
<dbReference type="InterPro" id="IPR003439">
    <property type="entry name" value="ABC_transporter-like_ATP-bd"/>
</dbReference>
<feature type="domain" description="ABC transporter" evidence="8">
    <location>
        <begin position="290"/>
        <end position="533"/>
    </location>
</feature>